<dbReference type="EMBL" id="JAAXPG010000002">
    <property type="protein sequence ID" value="NKY96569.1"/>
    <property type="molecule type" value="Genomic_DNA"/>
</dbReference>
<evidence type="ECO:0000256" key="1">
    <source>
        <dbReference type="ARBA" id="ARBA00006525"/>
    </source>
</evidence>
<evidence type="ECO:0000259" key="2">
    <source>
        <dbReference type="Pfam" id="PF02481"/>
    </source>
</evidence>
<dbReference type="PANTHER" id="PTHR43022">
    <property type="entry name" value="PROTEIN SMF"/>
    <property type="match status" value="1"/>
</dbReference>
<name>A0A7X6M8U5_9ACTN</name>
<sequence>MTAPSDTVVRATMLRLAHLDRHGIISQVLARTGSFDALARLLTVDDPSTALAHLSDLEGRQAVEKLRRSFVSTGRWEAGAADLETMTRHDARLIASDSPEYPARLKDLGADAPIALWMTGPGHLAEAVEKSVTVTGSRASTEYGNYVAEELAHGLVRSDTAVVSSTSFGIDTAAMRGALMTTDSGGELPRALAVLPQGLDIIYPQGNASLQHQISRRGMLVTEAAPGTRPTRTMFLRRSRILAALSEASVIVEAGRRSGALNVAAQAHELGRVVGAVPGPTTSAASAGTHLLIKQRTAMLVTNADDALAAIDR</sequence>
<keyword evidence="4" id="KW-1185">Reference proteome</keyword>
<gene>
    <name evidence="3" type="ORF">HGB44_02615</name>
</gene>
<dbReference type="Proteomes" id="UP000553209">
    <property type="component" value="Unassembled WGS sequence"/>
</dbReference>
<evidence type="ECO:0000313" key="3">
    <source>
        <dbReference type="EMBL" id="NKY96569.1"/>
    </source>
</evidence>
<dbReference type="InterPro" id="IPR057666">
    <property type="entry name" value="DrpA_SLOG"/>
</dbReference>
<dbReference type="RefSeq" id="WP_061079990.1">
    <property type="nucleotide sequence ID" value="NZ_JAAXPG010000002.1"/>
</dbReference>
<dbReference type="SUPFAM" id="SSF102405">
    <property type="entry name" value="MCP/YpsA-like"/>
    <property type="match status" value="1"/>
</dbReference>
<dbReference type="Pfam" id="PF02481">
    <property type="entry name" value="DNA_processg_A"/>
    <property type="match status" value="1"/>
</dbReference>
<dbReference type="GO" id="GO:0009294">
    <property type="term" value="P:DNA-mediated transformation"/>
    <property type="evidence" value="ECO:0007669"/>
    <property type="project" value="InterPro"/>
</dbReference>
<accession>A0A7X6M8U5</accession>
<feature type="domain" description="Smf/DprA SLOG" evidence="2">
    <location>
        <begin position="93"/>
        <end position="310"/>
    </location>
</feature>
<comment type="similarity">
    <text evidence="1">Belongs to the DprA/Smf family.</text>
</comment>
<dbReference type="PANTHER" id="PTHR43022:SF1">
    <property type="entry name" value="PROTEIN SMF"/>
    <property type="match status" value="1"/>
</dbReference>
<dbReference type="Gene3D" id="3.40.50.450">
    <property type="match status" value="1"/>
</dbReference>
<dbReference type="AlphaFoldDB" id="A0A7X6M8U5"/>
<comment type="caution">
    <text evidence="3">The sequence shown here is derived from an EMBL/GenBank/DDBJ whole genome shotgun (WGS) entry which is preliminary data.</text>
</comment>
<protein>
    <submittedName>
        <fullName evidence="3">DNA-processing protein DprA</fullName>
    </submittedName>
</protein>
<dbReference type="InterPro" id="IPR003488">
    <property type="entry name" value="DprA"/>
</dbReference>
<organism evidence="3 4">
    <name type="scientific">Nocardiopsis alborubida</name>
    <dbReference type="NCBI Taxonomy" id="146802"/>
    <lineage>
        <taxon>Bacteria</taxon>
        <taxon>Bacillati</taxon>
        <taxon>Actinomycetota</taxon>
        <taxon>Actinomycetes</taxon>
        <taxon>Streptosporangiales</taxon>
        <taxon>Nocardiopsidaceae</taxon>
        <taxon>Nocardiopsis</taxon>
    </lineage>
</organism>
<reference evidence="3 4" key="1">
    <citation type="submission" date="2020-04" db="EMBL/GenBank/DDBJ databases">
        <title>MicrobeNet Type strains.</title>
        <authorList>
            <person name="Nicholson A.C."/>
        </authorList>
    </citation>
    <scope>NUCLEOTIDE SEQUENCE [LARGE SCALE GENOMIC DNA]</scope>
    <source>
        <strain evidence="3 4">ATCC 23612</strain>
    </source>
</reference>
<proteinExistence type="inferred from homology"/>
<evidence type="ECO:0000313" key="4">
    <source>
        <dbReference type="Proteomes" id="UP000553209"/>
    </source>
</evidence>